<proteinExistence type="inferred from homology"/>
<evidence type="ECO:0000256" key="6">
    <source>
        <dbReference type="ARBA" id="ARBA00023136"/>
    </source>
</evidence>
<evidence type="ECO:0000256" key="8">
    <source>
        <dbReference type="SAM" id="Phobius"/>
    </source>
</evidence>
<evidence type="ECO:0000256" key="2">
    <source>
        <dbReference type="ARBA" id="ARBA00010792"/>
    </source>
</evidence>
<comment type="similarity">
    <text evidence="2">Belongs to the DedA family.</text>
</comment>
<evidence type="ECO:0000313" key="10">
    <source>
        <dbReference type="EMBL" id="EME35857.1"/>
    </source>
</evidence>
<keyword evidence="6 8" id="KW-0472">Membrane</keyword>
<keyword evidence="5 8" id="KW-1133">Transmembrane helix</keyword>
<feature type="domain" description="VTT" evidence="9">
    <location>
        <begin position="62"/>
        <end position="189"/>
    </location>
</feature>
<evidence type="ECO:0000256" key="5">
    <source>
        <dbReference type="ARBA" id="ARBA00022989"/>
    </source>
</evidence>
<evidence type="ECO:0000313" key="11">
    <source>
        <dbReference type="Proteomes" id="UP000009877"/>
    </source>
</evidence>
<comment type="subcellular location">
    <subcellularLocation>
        <location evidence="1">Cell membrane</location>
        <topology evidence="1">Multi-pass membrane protein</topology>
    </subcellularLocation>
</comment>
<keyword evidence="3" id="KW-1003">Cell membrane</keyword>
<sequence>MPLTSSSALTIAAQSAPQIAAQSASEEAGLTGIAGWSVDLMDAIGAPGAGLLVAAENLFPPLPSEIILPLAGFTATQGGFTLWEAIFWTTLGSVVGAMALYGLGAWLGRRRLYLIVDRLPLVDVHDVERTEDWFDKYGPYTIFLGRMVPLFRSLISIPAGVERMPFWFFTGLTTIGSLIWNTIFVVAGWILGANWHLMEQWAGVFSNIVYVVVIVFLLWWVVKRVLKISKGRTDGSREESVEEILERRARKDEQMRHQREEKKAARRAKRA</sequence>
<evidence type="ECO:0000256" key="3">
    <source>
        <dbReference type="ARBA" id="ARBA00022475"/>
    </source>
</evidence>
<gene>
    <name evidence="10" type="ORF">C884_01257</name>
</gene>
<dbReference type="GO" id="GO:0005886">
    <property type="term" value="C:plasma membrane"/>
    <property type="evidence" value="ECO:0007669"/>
    <property type="project" value="UniProtKB-SubCell"/>
</dbReference>
<feature type="region of interest" description="Disordered" evidence="7">
    <location>
        <begin position="249"/>
        <end position="271"/>
    </location>
</feature>
<dbReference type="PANTHER" id="PTHR42709">
    <property type="entry name" value="ALKALINE PHOSPHATASE LIKE PROTEIN"/>
    <property type="match status" value="1"/>
</dbReference>
<dbReference type="Pfam" id="PF09335">
    <property type="entry name" value="VTT_dom"/>
    <property type="match status" value="1"/>
</dbReference>
<evidence type="ECO:0000256" key="4">
    <source>
        <dbReference type="ARBA" id="ARBA00022692"/>
    </source>
</evidence>
<dbReference type="STRING" id="71999.KPaMU14_02755"/>
<evidence type="ECO:0000256" key="7">
    <source>
        <dbReference type="SAM" id="MobiDB-lite"/>
    </source>
</evidence>
<protein>
    <recommendedName>
        <fullName evidence="9">VTT domain-containing protein</fullName>
    </recommendedName>
</protein>
<reference evidence="10 11" key="1">
    <citation type="journal article" date="2014" name="Genome Announc.">
        <title>Draft Genome Sequence of Kocuria palustris PEL.</title>
        <authorList>
            <person name="Sharma G."/>
            <person name="Khatri I."/>
            <person name="Subramanian S."/>
        </authorList>
    </citation>
    <scope>NUCLEOTIDE SEQUENCE [LARGE SCALE GENOMIC DNA]</scope>
    <source>
        <strain evidence="10 11">PEL</strain>
    </source>
</reference>
<keyword evidence="11" id="KW-1185">Reference proteome</keyword>
<evidence type="ECO:0000256" key="1">
    <source>
        <dbReference type="ARBA" id="ARBA00004651"/>
    </source>
</evidence>
<accession>M2WBL2</accession>
<dbReference type="InterPro" id="IPR032816">
    <property type="entry name" value="VTT_dom"/>
</dbReference>
<feature type="transmembrane region" description="Helical" evidence="8">
    <location>
        <begin position="166"/>
        <end position="192"/>
    </location>
</feature>
<name>M2WBL2_9MICC</name>
<feature type="transmembrane region" description="Helical" evidence="8">
    <location>
        <begin position="85"/>
        <end position="108"/>
    </location>
</feature>
<dbReference type="EMBL" id="ANHZ02000020">
    <property type="protein sequence ID" value="EME35857.1"/>
    <property type="molecule type" value="Genomic_DNA"/>
</dbReference>
<dbReference type="PANTHER" id="PTHR42709:SF6">
    <property type="entry name" value="UNDECAPRENYL PHOSPHATE TRANSPORTER A"/>
    <property type="match status" value="1"/>
</dbReference>
<evidence type="ECO:0000259" key="9">
    <source>
        <dbReference type="Pfam" id="PF09335"/>
    </source>
</evidence>
<organism evidence="10 11">
    <name type="scientific">Kocuria palustris PEL</name>
    <dbReference type="NCBI Taxonomy" id="1236550"/>
    <lineage>
        <taxon>Bacteria</taxon>
        <taxon>Bacillati</taxon>
        <taxon>Actinomycetota</taxon>
        <taxon>Actinomycetes</taxon>
        <taxon>Micrococcales</taxon>
        <taxon>Micrococcaceae</taxon>
        <taxon>Kocuria</taxon>
    </lineage>
</organism>
<feature type="transmembrane region" description="Helical" evidence="8">
    <location>
        <begin position="204"/>
        <end position="222"/>
    </location>
</feature>
<feature type="compositionally biased region" description="Basic and acidic residues" evidence="7">
    <location>
        <begin position="249"/>
        <end position="263"/>
    </location>
</feature>
<dbReference type="InterPro" id="IPR051311">
    <property type="entry name" value="DedA_domain"/>
</dbReference>
<dbReference type="AlphaFoldDB" id="M2WBL2"/>
<dbReference type="Proteomes" id="UP000009877">
    <property type="component" value="Unassembled WGS sequence"/>
</dbReference>
<keyword evidence="4 8" id="KW-0812">Transmembrane</keyword>
<dbReference type="RefSeq" id="WP_006215483.1">
    <property type="nucleotide sequence ID" value="NZ_ANHZ02000020.1"/>
</dbReference>
<comment type="caution">
    <text evidence="10">The sequence shown here is derived from an EMBL/GenBank/DDBJ whole genome shotgun (WGS) entry which is preliminary data.</text>
</comment>